<dbReference type="InterPro" id="IPR020476">
    <property type="entry name" value="Nudix_hydrolase"/>
</dbReference>
<name>A0AAV4ES18_9GAST</name>
<dbReference type="Proteomes" id="UP000762676">
    <property type="component" value="Unassembled WGS sequence"/>
</dbReference>
<dbReference type="AlphaFoldDB" id="A0AAV4ES18"/>
<dbReference type="GO" id="GO:0019693">
    <property type="term" value="P:ribose phosphate metabolic process"/>
    <property type="evidence" value="ECO:0007669"/>
    <property type="project" value="TreeGrafter"/>
</dbReference>
<evidence type="ECO:0000313" key="5">
    <source>
        <dbReference type="Proteomes" id="UP000762676"/>
    </source>
</evidence>
<comment type="similarity">
    <text evidence="2">Belongs to the Nudix hydrolase family.</text>
</comment>
<organism evidence="4 5">
    <name type="scientific">Elysia marginata</name>
    <dbReference type="NCBI Taxonomy" id="1093978"/>
    <lineage>
        <taxon>Eukaryota</taxon>
        <taxon>Metazoa</taxon>
        <taxon>Spiralia</taxon>
        <taxon>Lophotrochozoa</taxon>
        <taxon>Mollusca</taxon>
        <taxon>Gastropoda</taxon>
        <taxon>Heterobranchia</taxon>
        <taxon>Euthyneura</taxon>
        <taxon>Panpulmonata</taxon>
        <taxon>Sacoglossa</taxon>
        <taxon>Placobranchoidea</taxon>
        <taxon>Plakobranchidae</taxon>
        <taxon>Elysia</taxon>
    </lineage>
</organism>
<gene>
    <name evidence="4" type="ORF">ElyMa_003601900</name>
</gene>
<dbReference type="Gene3D" id="3.90.79.10">
    <property type="entry name" value="Nucleoside Triphosphate Pyrophosphohydrolase"/>
    <property type="match status" value="1"/>
</dbReference>
<protein>
    <submittedName>
        <fullName evidence="4">ADP-sugar pyrophosphatase</fullName>
    </submittedName>
</protein>
<feature type="domain" description="Nudix hydrolase" evidence="3">
    <location>
        <begin position="50"/>
        <end position="186"/>
    </location>
</feature>
<dbReference type="PANTHER" id="PTHR11839">
    <property type="entry name" value="UDP/ADP-SUGAR PYROPHOSPHATASE"/>
    <property type="match status" value="1"/>
</dbReference>
<keyword evidence="5" id="KW-1185">Reference proteome</keyword>
<evidence type="ECO:0000256" key="2">
    <source>
        <dbReference type="RuleBase" id="RU003476"/>
    </source>
</evidence>
<dbReference type="InterPro" id="IPR015797">
    <property type="entry name" value="NUDIX_hydrolase-like_dom_sf"/>
</dbReference>
<dbReference type="CDD" id="cd18888">
    <property type="entry name" value="NUDIX_ADPRase_Nudt5"/>
    <property type="match status" value="1"/>
</dbReference>
<dbReference type="EMBL" id="BMAT01007404">
    <property type="protein sequence ID" value="GFR63375.1"/>
    <property type="molecule type" value="Genomic_DNA"/>
</dbReference>
<dbReference type="InterPro" id="IPR000086">
    <property type="entry name" value="NUDIX_hydrolase_dom"/>
</dbReference>
<comment type="caution">
    <text evidence="4">The sequence shown here is derived from an EMBL/GenBank/DDBJ whole genome shotgun (WGS) entry which is preliminary data.</text>
</comment>
<evidence type="ECO:0000259" key="3">
    <source>
        <dbReference type="PROSITE" id="PS51462"/>
    </source>
</evidence>
<dbReference type="GO" id="GO:0005634">
    <property type="term" value="C:nucleus"/>
    <property type="evidence" value="ECO:0007669"/>
    <property type="project" value="TreeGrafter"/>
</dbReference>
<keyword evidence="1 2" id="KW-0378">Hydrolase</keyword>
<evidence type="ECO:0000313" key="4">
    <source>
        <dbReference type="EMBL" id="GFR63375.1"/>
    </source>
</evidence>
<accession>A0AAV4ES18</accession>
<dbReference type="SUPFAM" id="SSF55811">
    <property type="entry name" value="Nudix"/>
    <property type="match status" value="1"/>
</dbReference>
<dbReference type="PANTHER" id="PTHR11839:SF1">
    <property type="entry name" value="ADP-SUGAR PYROPHOSPHATASE"/>
    <property type="match status" value="1"/>
</dbReference>
<dbReference type="GO" id="GO:0047631">
    <property type="term" value="F:ADP-ribose diphosphatase activity"/>
    <property type="evidence" value="ECO:0007669"/>
    <property type="project" value="TreeGrafter"/>
</dbReference>
<proteinExistence type="inferred from homology"/>
<dbReference type="GO" id="GO:0006753">
    <property type="term" value="P:nucleoside phosphate metabolic process"/>
    <property type="evidence" value="ECO:0007669"/>
    <property type="project" value="TreeGrafter"/>
</dbReference>
<dbReference type="PROSITE" id="PS51462">
    <property type="entry name" value="NUDIX"/>
    <property type="match status" value="1"/>
</dbReference>
<dbReference type="PRINTS" id="PR00502">
    <property type="entry name" value="NUDIXFAMILY"/>
</dbReference>
<evidence type="ECO:0000256" key="1">
    <source>
        <dbReference type="ARBA" id="ARBA00022801"/>
    </source>
</evidence>
<dbReference type="InterPro" id="IPR020084">
    <property type="entry name" value="NUDIX_hydrolase_CS"/>
</dbReference>
<dbReference type="PROSITE" id="PS00893">
    <property type="entry name" value="NUDIX_BOX"/>
    <property type="match status" value="1"/>
</dbReference>
<dbReference type="Pfam" id="PF00293">
    <property type="entry name" value="NUDIX"/>
    <property type="match status" value="1"/>
</dbReference>
<sequence length="195" mass="21419">MSAQTGCCKHIKSEETSKGKWIALNMITYKDPNGQERTWEGVSRTTRKGTEADAVGVITVFKSPKEQCECVVLVRQYRPPMQAYTVEFPAGLIDSGETAAQAAVREMKEETGLTVHAKSVSPATSLDPGIGNTTIKFVTCEVDMKDVGNTKPQPAEFTEVIIQPLNTLLARLEEFTKAKDVVDSRLYTWAIAKCS</sequence>
<reference evidence="4 5" key="1">
    <citation type="journal article" date="2021" name="Elife">
        <title>Chloroplast acquisition without the gene transfer in kleptoplastic sea slugs, Plakobranchus ocellatus.</title>
        <authorList>
            <person name="Maeda T."/>
            <person name="Takahashi S."/>
            <person name="Yoshida T."/>
            <person name="Shimamura S."/>
            <person name="Takaki Y."/>
            <person name="Nagai Y."/>
            <person name="Toyoda A."/>
            <person name="Suzuki Y."/>
            <person name="Arimoto A."/>
            <person name="Ishii H."/>
            <person name="Satoh N."/>
            <person name="Nishiyama T."/>
            <person name="Hasebe M."/>
            <person name="Maruyama T."/>
            <person name="Minagawa J."/>
            <person name="Obokata J."/>
            <person name="Shigenobu S."/>
        </authorList>
    </citation>
    <scope>NUCLEOTIDE SEQUENCE [LARGE SCALE GENOMIC DNA]</scope>
</reference>